<accession>A0A6H5FUR3</accession>
<protein>
    <submittedName>
        <fullName evidence="2">Uncharacterized protein</fullName>
    </submittedName>
</protein>
<dbReference type="EMBL" id="CADCXU010000001">
    <property type="protein sequence ID" value="CAA9993037.1"/>
    <property type="molecule type" value="Genomic_DNA"/>
</dbReference>
<dbReference type="AlphaFoldDB" id="A0A6H5FUR3"/>
<proteinExistence type="predicted"/>
<feature type="compositionally biased region" description="Low complexity" evidence="1">
    <location>
        <begin position="262"/>
        <end position="283"/>
    </location>
</feature>
<keyword evidence="3" id="KW-1185">Reference proteome</keyword>
<feature type="compositionally biased region" description="Basic residues" evidence="1">
    <location>
        <begin position="234"/>
        <end position="247"/>
    </location>
</feature>
<evidence type="ECO:0000256" key="1">
    <source>
        <dbReference type="SAM" id="MobiDB-lite"/>
    </source>
</evidence>
<feature type="region of interest" description="Disordered" evidence="1">
    <location>
        <begin position="143"/>
        <end position="292"/>
    </location>
</feature>
<feature type="compositionally biased region" description="Basic residues" evidence="1">
    <location>
        <begin position="217"/>
        <end position="226"/>
    </location>
</feature>
<feature type="compositionally biased region" description="Low complexity" evidence="1">
    <location>
        <begin position="178"/>
        <end position="190"/>
    </location>
</feature>
<organism evidence="2 3">
    <name type="scientific">Nesidiocoris tenuis</name>
    <dbReference type="NCBI Taxonomy" id="355587"/>
    <lineage>
        <taxon>Eukaryota</taxon>
        <taxon>Metazoa</taxon>
        <taxon>Ecdysozoa</taxon>
        <taxon>Arthropoda</taxon>
        <taxon>Hexapoda</taxon>
        <taxon>Insecta</taxon>
        <taxon>Pterygota</taxon>
        <taxon>Neoptera</taxon>
        <taxon>Paraneoptera</taxon>
        <taxon>Hemiptera</taxon>
        <taxon>Heteroptera</taxon>
        <taxon>Panheteroptera</taxon>
        <taxon>Cimicomorpha</taxon>
        <taxon>Miridae</taxon>
        <taxon>Dicyphina</taxon>
        <taxon>Nesidiocoris</taxon>
    </lineage>
</organism>
<feature type="non-terminal residue" evidence="2">
    <location>
        <position position="1"/>
    </location>
</feature>
<gene>
    <name evidence="2" type="ORF">NTEN_LOCUS24</name>
</gene>
<dbReference type="OrthoDB" id="10644751at2759"/>
<feature type="compositionally biased region" description="Polar residues" evidence="1">
    <location>
        <begin position="166"/>
        <end position="177"/>
    </location>
</feature>
<feature type="region of interest" description="Disordered" evidence="1">
    <location>
        <begin position="1"/>
        <end position="63"/>
    </location>
</feature>
<dbReference type="Proteomes" id="UP000479000">
    <property type="component" value="Unassembled WGS sequence"/>
</dbReference>
<feature type="compositionally biased region" description="Pro residues" evidence="1">
    <location>
        <begin position="191"/>
        <end position="214"/>
    </location>
</feature>
<sequence length="360" mass="41203">GGAGMSEDGRVRRKRRSRIPVRQPTGLYVHSSPPTKKDRRRTRGRSPWQRGEGGESAEERAASFPGAEPRLQFWDWSAPQGGHPWTCAAPRMAAGQLPEDCPCQQKATCPEKRNPLHYASGNEDVWRRLVAYGADTTTLDVEGNSPAVYMNHPRRLRPPAPETRSKATLSNQGTFRATNITTNTTFHLPPTSTPTPPPPTPSSTPPQTLPPPSPFHQQHHHPLNHHQHFDQYHHQHQHHHQHHHNYHHQTTPRPPPLPLSTPSPLTNTTTSTTTNITTNTTSHQHQHQPLPHHHQHYHLYHHFTTNTTPTSTTITKPPSHHHHHHHLFRILIFSHPQYWFIGTHLDFYNNLSYRTMHYPP</sequence>
<evidence type="ECO:0000313" key="2">
    <source>
        <dbReference type="EMBL" id="CAA9993037.1"/>
    </source>
</evidence>
<name>A0A6H5FUR3_9HEMI</name>
<feature type="compositionally biased region" description="Pro residues" evidence="1">
    <location>
        <begin position="252"/>
        <end position="261"/>
    </location>
</feature>
<reference evidence="2 3" key="1">
    <citation type="submission" date="2020-02" db="EMBL/GenBank/DDBJ databases">
        <authorList>
            <person name="Ferguson B K."/>
        </authorList>
    </citation>
    <scope>NUCLEOTIDE SEQUENCE [LARGE SCALE GENOMIC DNA]</scope>
</reference>
<evidence type="ECO:0000313" key="3">
    <source>
        <dbReference type="Proteomes" id="UP000479000"/>
    </source>
</evidence>